<dbReference type="PANTHER" id="PTHR45660:SF13">
    <property type="entry name" value="HISTONE-LYSINE N-METHYLTRANSFERASE SETMAR"/>
    <property type="match status" value="1"/>
</dbReference>
<dbReference type="EMBL" id="FR823389">
    <property type="protein sequence ID" value="CBZ53122.1"/>
    <property type="molecule type" value="Genomic_DNA"/>
</dbReference>
<feature type="compositionally biased region" description="Basic and acidic residues" evidence="8">
    <location>
        <begin position="367"/>
        <end position="376"/>
    </location>
</feature>
<feature type="compositionally biased region" description="Gly residues" evidence="8">
    <location>
        <begin position="585"/>
        <end position="596"/>
    </location>
</feature>
<feature type="region of interest" description="Disordered" evidence="8">
    <location>
        <begin position="82"/>
        <end position="102"/>
    </location>
</feature>
<feature type="region of interest" description="Disordered" evidence="8">
    <location>
        <begin position="1"/>
        <end position="25"/>
    </location>
</feature>
<dbReference type="PANTHER" id="PTHR45660">
    <property type="entry name" value="HISTONE-LYSINE N-METHYLTRANSFERASE SETMAR"/>
    <property type="match status" value="1"/>
</dbReference>
<feature type="compositionally biased region" description="Basic and acidic residues" evidence="8">
    <location>
        <begin position="389"/>
        <end position="403"/>
    </location>
</feature>
<dbReference type="InterPro" id="IPR001214">
    <property type="entry name" value="SET_dom"/>
</dbReference>
<dbReference type="InterPro" id="IPR015947">
    <property type="entry name" value="PUA-like_sf"/>
</dbReference>
<dbReference type="InterPro" id="IPR003105">
    <property type="entry name" value="SRA_YDG"/>
</dbReference>
<dbReference type="GO" id="GO:0005694">
    <property type="term" value="C:chromosome"/>
    <property type="evidence" value="ECO:0007669"/>
    <property type="project" value="UniProtKB-SubCell"/>
</dbReference>
<dbReference type="SMART" id="SM00317">
    <property type="entry name" value="SET"/>
    <property type="match status" value="1"/>
</dbReference>
<evidence type="ECO:0000256" key="2">
    <source>
        <dbReference type="ARBA" id="ARBA00022454"/>
    </source>
</evidence>
<keyword evidence="4" id="KW-0808">Transferase</keyword>
<evidence type="ECO:0000256" key="8">
    <source>
        <dbReference type="SAM" id="MobiDB-lite"/>
    </source>
</evidence>
<accession>F0VHC8</accession>
<evidence type="ECO:0000256" key="4">
    <source>
        <dbReference type="ARBA" id="ARBA00022679"/>
    </source>
</evidence>
<dbReference type="GeneID" id="13443310"/>
<name>F0VHC8_NEOCL</name>
<keyword evidence="6 7" id="KW-0539">Nucleus</keyword>
<evidence type="ECO:0000259" key="11">
    <source>
        <dbReference type="PROSITE" id="PS51015"/>
    </source>
</evidence>
<keyword evidence="2" id="KW-0158">Chromosome</keyword>
<dbReference type="PROSITE" id="PS51015">
    <property type="entry name" value="YDG"/>
    <property type="match status" value="1"/>
</dbReference>
<dbReference type="OMA" id="QCFKERR"/>
<comment type="subcellular location">
    <subcellularLocation>
        <location evidence="1">Chromosome</location>
    </subcellularLocation>
    <subcellularLocation>
        <location evidence="7">Nucleus</location>
    </subcellularLocation>
</comment>
<feature type="region of interest" description="Disordered" evidence="8">
    <location>
        <begin position="318"/>
        <end position="597"/>
    </location>
</feature>
<dbReference type="eggNOG" id="KOG1082">
    <property type="taxonomic scope" value="Eukaryota"/>
</dbReference>
<evidence type="ECO:0000256" key="7">
    <source>
        <dbReference type="PROSITE-ProRule" id="PRU00358"/>
    </source>
</evidence>
<dbReference type="PROSITE" id="PS50868">
    <property type="entry name" value="POST_SET"/>
    <property type="match status" value="1"/>
</dbReference>
<dbReference type="InterPro" id="IPR003616">
    <property type="entry name" value="Post-SET_dom"/>
</dbReference>
<feature type="compositionally biased region" description="Low complexity" evidence="8">
    <location>
        <begin position="451"/>
        <end position="470"/>
    </location>
</feature>
<dbReference type="OrthoDB" id="616263at2759"/>
<dbReference type="InterPro" id="IPR046341">
    <property type="entry name" value="SET_dom_sf"/>
</dbReference>
<feature type="domain" description="Post-SET" evidence="10">
    <location>
        <begin position="1177"/>
        <end position="1193"/>
    </location>
</feature>
<dbReference type="SUPFAM" id="SSF88697">
    <property type="entry name" value="PUA domain-like"/>
    <property type="match status" value="1"/>
</dbReference>
<gene>
    <name evidence="12" type="ORF">NCLIV_029100</name>
</gene>
<feature type="domain" description="YDG" evidence="11">
    <location>
        <begin position="181"/>
        <end position="330"/>
    </location>
</feature>
<dbReference type="Proteomes" id="UP000007494">
    <property type="component" value="Chromosome VIIb"/>
</dbReference>
<evidence type="ECO:0000256" key="3">
    <source>
        <dbReference type="ARBA" id="ARBA00022603"/>
    </source>
</evidence>
<dbReference type="GO" id="GO:0042054">
    <property type="term" value="F:histone methyltransferase activity"/>
    <property type="evidence" value="ECO:0007669"/>
    <property type="project" value="InterPro"/>
</dbReference>
<dbReference type="Pfam" id="PF02182">
    <property type="entry name" value="SAD_SRA"/>
    <property type="match status" value="1"/>
</dbReference>
<keyword evidence="13" id="KW-1185">Reference proteome</keyword>
<reference evidence="13" key="1">
    <citation type="journal article" date="2012" name="PLoS Pathog.">
        <title>Comparative genomics of the apicomplexan parasites Toxoplasma gondii and Neospora caninum: Coccidia differing in host range and transmission strategy.</title>
        <authorList>
            <person name="Reid A.J."/>
            <person name="Vermont S.J."/>
            <person name="Cotton J.A."/>
            <person name="Harris D."/>
            <person name="Hill-Cawthorne G.A."/>
            <person name="Konen-Waisman S."/>
            <person name="Latham S.M."/>
            <person name="Mourier T."/>
            <person name="Norton R."/>
            <person name="Quail M.A."/>
            <person name="Sanders M."/>
            <person name="Shanmugam D."/>
            <person name="Sohal A."/>
            <person name="Wasmuth J.D."/>
            <person name="Brunk B."/>
            <person name="Grigg M.E."/>
            <person name="Howard J.C."/>
            <person name="Parkinson J."/>
            <person name="Roos D.S."/>
            <person name="Trees A.J."/>
            <person name="Berriman M."/>
            <person name="Pain A."/>
            <person name="Wastling J.M."/>
        </authorList>
    </citation>
    <scope>NUCLEOTIDE SEQUENCE [LARGE SCALE GENOMIC DNA]</scope>
    <source>
        <strain evidence="13">Liverpool</strain>
    </source>
</reference>
<dbReference type="Gene3D" id="2.170.270.10">
    <property type="entry name" value="SET domain"/>
    <property type="match status" value="1"/>
</dbReference>
<proteinExistence type="predicted"/>
<dbReference type="InterPro" id="IPR036987">
    <property type="entry name" value="SRA-YDG_sf"/>
</dbReference>
<dbReference type="SUPFAM" id="SSF82199">
    <property type="entry name" value="SET domain"/>
    <property type="match status" value="1"/>
</dbReference>
<dbReference type="PROSITE" id="PS50280">
    <property type="entry name" value="SET"/>
    <property type="match status" value="1"/>
</dbReference>
<dbReference type="SMART" id="SM00466">
    <property type="entry name" value="SRA"/>
    <property type="match status" value="1"/>
</dbReference>
<dbReference type="GO" id="GO:0032259">
    <property type="term" value="P:methylation"/>
    <property type="evidence" value="ECO:0007669"/>
    <property type="project" value="UniProtKB-KW"/>
</dbReference>
<organism evidence="12 13">
    <name type="scientific">Neospora caninum (strain Liverpool)</name>
    <dbReference type="NCBI Taxonomy" id="572307"/>
    <lineage>
        <taxon>Eukaryota</taxon>
        <taxon>Sar</taxon>
        <taxon>Alveolata</taxon>
        <taxon>Apicomplexa</taxon>
        <taxon>Conoidasida</taxon>
        <taxon>Coccidia</taxon>
        <taxon>Eucoccidiorida</taxon>
        <taxon>Eimeriorina</taxon>
        <taxon>Sarcocystidae</taxon>
        <taxon>Neospora</taxon>
    </lineage>
</organism>
<dbReference type="Pfam" id="PF00856">
    <property type="entry name" value="SET"/>
    <property type="match status" value="1"/>
</dbReference>
<keyword evidence="5" id="KW-0949">S-adenosyl-L-methionine</keyword>
<dbReference type="Gene3D" id="2.30.280.10">
    <property type="entry name" value="SRA-YDG"/>
    <property type="match status" value="1"/>
</dbReference>
<feature type="compositionally biased region" description="Low complexity" evidence="8">
    <location>
        <begin position="518"/>
        <end position="540"/>
    </location>
</feature>
<dbReference type="AlphaFoldDB" id="F0VHC8"/>
<dbReference type="Pfam" id="PF05033">
    <property type="entry name" value="Pre-SET"/>
    <property type="match status" value="1"/>
</dbReference>
<dbReference type="InParanoid" id="F0VHC8"/>
<keyword evidence="3" id="KW-0489">Methyltransferase</keyword>
<evidence type="ECO:0000259" key="9">
    <source>
        <dbReference type="PROSITE" id="PS50280"/>
    </source>
</evidence>
<evidence type="ECO:0000259" key="10">
    <source>
        <dbReference type="PROSITE" id="PS50868"/>
    </source>
</evidence>
<evidence type="ECO:0000256" key="1">
    <source>
        <dbReference type="ARBA" id="ARBA00004286"/>
    </source>
</evidence>
<sequence>MNAAARSDAARRDGAAGTVPRVQLPNTKMVVEILDDPEEAENQEEAADGVAVILSDPDSEEEEERLRQLQKLFKEHCRRRRLRGEQNEAREPTCDSGKGGKVSDRVEEIGERCLDMERGVEEYEDFFQLNADEKALWLALKFIHLYQRCTEKVATPGTMSRSLRKMKETVENLFPSNVIGPGSLRLMPGFRCLYTGQLSAVGLHCAFNDRMCIGHDDESLPTVTSLLLNDDRIEDNNDIIIVYGEENDGKGYGAYPGDQMLFIGGTNTRNYSLWNAWKLEYPVRVVRGYKCKSKYAPSFGFRYDGLYRVVEMLADSNNSPSAFHRPSRSPASAASPSSSDTGDSRVRRPLSRRRPVDPVSPGQDAPLSRRADRGASDRPIAPAWEQTETEIRKERPRTAKTENCDSAFPPAILPSMRPWLSPFSGRGAADPARPQGVSPTVSDGEQPQPPSGSTSRSLSFSRLAAVSPESSDPDGDSDASSARRCATLARGRDDPARKYSLGGARQPWSVLSGRSSFSDAAASRGGTSSSESRRPTSPVPTQKPGLWSEGEHSSSRGPFGSAAVFEKLEKEPVNSPRSTPEQGSPSGGGAAAGGPYGKRERQQLEGRRIYKFVLVSIHRDIYLAPESKLPDRDIAIFSHHVFEDDKGLKKVKALAHHQYRAHYKIQEQLQASLPTFSRSTKVVQVWSDLPFPFALAVPPVLKLPGQSQSILSNFVCIMASAYKIYTEIKRAMDPSASEIPSGALLAVQQYQAAVSLSASPSSLLSKTCSRTGPRCSALPSRSRLPPVAPPSWALCGLLPLKVLLTLFDLELQELSPASKARLIEQARVDCKRHPPGYLESKRDNALPSFSKSPEELAELLAQLKNKPRVPGRHRPLVWRESQTEILVTAELAKIFAHQLLPQSATCGMYSTIELCSPLPDSWSPWQDISQGKEKFPVPAVNDVDDLPPPVDFSYQVRNVCFSRLPNFCMLCLCAGCVPPDKDTSIWERIEVEGYSSGLRDPETGRVYCAGSNLSFVKETSTLAVCTSYCLCDKTVCTNRYPEDLAYPVMVAKTKLAGWELRTQVEIPAGAFIMQYVGEIMCRATMEGRSRHNSRRGYHNYCMEIVQDEWDWEDNWKLPCIDSLFLGNASRFLNHSCEPNVEVRNIWRGPLLPVVGVFSRRAIKAGEALTYAYGAGYETIKCWCGAKTCKGYIGDGTSVEKKEEGKRADRELRKKVRNAADVVVVEGTEFELVELSDDETQQKKHAAHRR</sequence>
<dbReference type="GO" id="GO:0003690">
    <property type="term" value="F:double-stranded DNA binding"/>
    <property type="evidence" value="ECO:0007669"/>
    <property type="project" value="TreeGrafter"/>
</dbReference>
<evidence type="ECO:0000256" key="5">
    <source>
        <dbReference type="ARBA" id="ARBA00022691"/>
    </source>
</evidence>
<dbReference type="InterPro" id="IPR051357">
    <property type="entry name" value="H3K9_HMTase_SUVAR3-9"/>
</dbReference>
<evidence type="ECO:0000313" key="13">
    <source>
        <dbReference type="Proteomes" id="UP000007494"/>
    </source>
</evidence>
<dbReference type="RefSeq" id="XP_003883154.1">
    <property type="nucleotide sequence ID" value="XM_003883105.1"/>
</dbReference>
<dbReference type="VEuPathDB" id="ToxoDB:NCLIV_029100"/>
<dbReference type="InterPro" id="IPR007728">
    <property type="entry name" value="Pre-SET_dom"/>
</dbReference>
<feature type="domain" description="SET" evidence="9">
    <location>
        <begin position="1046"/>
        <end position="1173"/>
    </location>
</feature>
<evidence type="ECO:0000256" key="6">
    <source>
        <dbReference type="ARBA" id="ARBA00023242"/>
    </source>
</evidence>
<dbReference type="GO" id="GO:0008270">
    <property type="term" value="F:zinc ion binding"/>
    <property type="evidence" value="ECO:0007669"/>
    <property type="project" value="InterPro"/>
</dbReference>
<feature type="compositionally biased region" description="Low complexity" evidence="8">
    <location>
        <begin position="319"/>
        <end position="339"/>
    </location>
</feature>
<protein>
    <submittedName>
        <fullName evidence="12">Putative SET domain containing protein</fullName>
    </submittedName>
</protein>
<feature type="compositionally biased region" description="Basic and acidic residues" evidence="8">
    <location>
        <begin position="83"/>
        <end position="93"/>
    </location>
</feature>
<evidence type="ECO:0000313" key="12">
    <source>
        <dbReference type="EMBL" id="CBZ53122.1"/>
    </source>
</evidence>
<dbReference type="GO" id="GO:0005634">
    <property type="term" value="C:nucleus"/>
    <property type="evidence" value="ECO:0007669"/>
    <property type="project" value="UniProtKB-SubCell"/>
</dbReference>